<gene>
    <name evidence="2" type="ORF">G0Q06_13115</name>
</gene>
<dbReference type="RefSeq" id="WP_163967388.1">
    <property type="nucleotide sequence ID" value="NZ_JAAGNX010000003.1"/>
</dbReference>
<comment type="caution">
    <text evidence="2">The sequence shown here is derived from an EMBL/GenBank/DDBJ whole genome shotgun (WGS) entry which is preliminary data.</text>
</comment>
<dbReference type="PROSITE" id="PS50164">
    <property type="entry name" value="GIY_YIG"/>
    <property type="match status" value="1"/>
</dbReference>
<proteinExistence type="predicted"/>
<evidence type="ECO:0000259" key="1">
    <source>
        <dbReference type="PROSITE" id="PS50164"/>
    </source>
</evidence>
<dbReference type="CDD" id="cd10449">
    <property type="entry name" value="GIY-YIG_SLX1_like"/>
    <property type="match status" value="1"/>
</dbReference>
<dbReference type="Pfam" id="PF01541">
    <property type="entry name" value="GIY-YIG"/>
    <property type="match status" value="1"/>
</dbReference>
<sequence length="88" mass="10338">MNESTSKFHYVYILRSIPFPTQTYIGYTNDLNRRLRRHNSGKTFHTGKFCPWKIETAIALTDKHTALAFERYLKSHSGKAFARKRLMA</sequence>
<dbReference type="AlphaFoldDB" id="A0A6B2M5E7"/>
<dbReference type="InterPro" id="IPR050381">
    <property type="entry name" value="SLX1_endonuclease"/>
</dbReference>
<name>A0A6B2M5E7_9BACT</name>
<reference evidence="2 3" key="1">
    <citation type="submission" date="2020-02" db="EMBL/GenBank/DDBJ databases">
        <title>Albibacoteraceae fam. nov., the first described family within the subdivision 4 Verrucomicrobia.</title>
        <authorList>
            <person name="Xi F."/>
        </authorList>
    </citation>
    <scope>NUCLEOTIDE SEQUENCE [LARGE SCALE GENOMIC DNA]</scope>
    <source>
        <strain evidence="2 3">CK1056</strain>
    </source>
</reference>
<dbReference type="EMBL" id="JAAGNX010000003">
    <property type="protein sequence ID" value="NDV63399.1"/>
    <property type="molecule type" value="Genomic_DNA"/>
</dbReference>
<dbReference type="InterPro" id="IPR035901">
    <property type="entry name" value="GIY-YIG_endonuc_sf"/>
</dbReference>
<organism evidence="2 3">
    <name type="scientific">Oceanipulchritudo coccoides</name>
    <dbReference type="NCBI Taxonomy" id="2706888"/>
    <lineage>
        <taxon>Bacteria</taxon>
        <taxon>Pseudomonadati</taxon>
        <taxon>Verrucomicrobiota</taxon>
        <taxon>Opitutia</taxon>
        <taxon>Puniceicoccales</taxon>
        <taxon>Oceanipulchritudinaceae</taxon>
        <taxon>Oceanipulchritudo</taxon>
    </lineage>
</organism>
<dbReference type="SUPFAM" id="SSF82771">
    <property type="entry name" value="GIY-YIG endonuclease"/>
    <property type="match status" value="1"/>
</dbReference>
<feature type="domain" description="GIY-YIG" evidence="1">
    <location>
        <begin position="7"/>
        <end position="83"/>
    </location>
</feature>
<evidence type="ECO:0000313" key="2">
    <source>
        <dbReference type="EMBL" id="NDV63399.1"/>
    </source>
</evidence>
<accession>A0A6B2M5E7</accession>
<evidence type="ECO:0000313" key="3">
    <source>
        <dbReference type="Proteomes" id="UP000478417"/>
    </source>
</evidence>
<dbReference type="PANTHER" id="PTHR20208">
    <property type="entry name" value="STRUCTURE-SPECIFIC ENDONUCLEASE SUBUNIT SLX1"/>
    <property type="match status" value="1"/>
</dbReference>
<dbReference type="Proteomes" id="UP000478417">
    <property type="component" value="Unassembled WGS sequence"/>
</dbReference>
<protein>
    <submittedName>
        <fullName evidence="2">GIY-YIG nuclease family protein</fullName>
    </submittedName>
</protein>
<keyword evidence="3" id="KW-1185">Reference proteome</keyword>
<dbReference type="InterPro" id="IPR000305">
    <property type="entry name" value="GIY-YIG_endonuc"/>
</dbReference>
<dbReference type="Gene3D" id="3.40.1440.10">
    <property type="entry name" value="GIY-YIG endonuclease"/>
    <property type="match status" value="1"/>
</dbReference>